<name>A0ABZ2UWE2_9CYAN</name>
<keyword evidence="3" id="KW-1185">Reference proteome</keyword>
<dbReference type="InterPro" id="IPR027417">
    <property type="entry name" value="P-loop_NTPase"/>
</dbReference>
<dbReference type="SUPFAM" id="SSF52540">
    <property type="entry name" value="P-loop containing nucleoside triphosphate hydrolases"/>
    <property type="match status" value="1"/>
</dbReference>
<dbReference type="Gene3D" id="3.40.50.300">
    <property type="entry name" value="P-loop containing nucleotide triphosphate hydrolases"/>
    <property type="match status" value="1"/>
</dbReference>
<evidence type="ECO:0000313" key="3">
    <source>
        <dbReference type="Proteomes" id="UP001483337"/>
    </source>
</evidence>
<dbReference type="EMBL" id="CP150886">
    <property type="protein sequence ID" value="WZB89718.1"/>
    <property type="molecule type" value="Genomic_DNA"/>
</dbReference>
<dbReference type="PANTHER" id="PTHR40396:SF1">
    <property type="entry name" value="ATPASE AAA-TYPE CORE DOMAIN-CONTAINING PROTEIN"/>
    <property type="match status" value="1"/>
</dbReference>
<feature type="domain" description="ATPase AAA-type core" evidence="1">
    <location>
        <begin position="177"/>
        <end position="369"/>
    </location>
</feature>
<dbReference type="PANTHER" id="PTHR40396">
    <property type="entry name" value="ATPASE-LIKE PROTEIN"/>
    <property type="match status" value="1"/>
</dbReference>
<dbReference type="PIRSF" id="PIRSF029347">
    <property type="entry name" value="RecF"/>
    <property type="match status" value="1"/>
</dbReference>
<organism evidence="2 3">
    <name type="scientific">Okeanomitos corallinicola TIOX110</name>
    <dbReference type="NCBI Taxonomy" id="3133117"/>
    <lineage>
        <taxon>Bacteria</taxon>
        <taxon>Bacillati</taxon>
        <taxon>Cyanobacteriota</taxon>
        <taxon>Cyanophyceae</taxon>
        <taxon>Nostocales</taxon>
        <taxon>Aphanizomenonaceae</taxon>
        <taxon>Okeanomitos</taxon>
    </lineage>
</organism>
<feature type="domain" description="ATPase AAA-type core" evidence="1">
    <location>
        <begin position="23"/>
        <end position="105"/>
    </location>
</feature>
<dbReference type="Proteomes" id="UP001483337">
    <property type="component" value="Chromosome"/>
</dbReference>
<dbReference type="InterPro" id="IPR014555">
    <property type="entry name" value="RecF-like"/>
</dbReference>
<reference evidence="2 3" key="1">
    <citation type="submission" date="2024-04" db="EMBL/GenBank/DDBJ databases">
        <title>Okeanomitos corallinicola gen. &amp; sp. nov. (Nostocales, Cyanobacteria), a new toxic marine heterocyst-forming cyanobacterium from a coral reef.</title>
        <authorList>
            <person name="Li H."/>
            <person name="Li R."/>
            <person name="Kang J."/>
            <person name="Hii K.S."/>
            <person name="Mohamed H.F."/>
            <person name="Xu X."/>
            <person name="Luo Z."/>
        </authorList>
    </citation>
    <scope>NUCLEOTIDE SEQUENCE [LARGE SCALE GENOMIC DNA]</scope>
    <source>
        <strain evidence="2 3">TIOX110</strain>
    </source>
</reference>
<accession>A0ABZ2UWE2</accession>
<evidence type="ECO:0000313" key="2">
    <source>
        <dbReference type="EMBL" id="WZB89718.1"/>
    </source>
</evidence>
<proteinExistence type="predicted"/>
<protein>
    <submittedName>
        <fullName evidence="2">AAA family ATPase</fullName>
    </submittedName>
</protein>
<evidence type="ECO:0000259" key="1">
    <source>
        <dbReference type="Pfam" id="PF13304"/>
    </source>
</evidence>
<sequence>MLKKLILENWKSFRYAELPLDPLTVLIGTNASGKSNVVEALEFLQRIANGENIETALAGDKTLSSIRGGVELAARKGENEFSLKVLIGGEDNDYFYNIILGSSSVIWITEESIAIDKLLNHNYLTKSIFVINPFDQTYSSKPMLPNYQGHNLDIGKYLEELPINNIENPIENQDKKQKIIYEWEEQTEFGNKNLQIIINNFILPTLQNIHILNPIPSTMREYSRLSENLESDGSNIAGVLAALPDDKKVEVENILSEYIKYLPEGDIKKVWAEPVGRLKTDAMLYCQEEWKPGEITEIDARSMSDGTLRFLAILTALLTRPEGSQIVIEEIDNGLHPSRAALLVKILKEIGSKRNIDILLTTHNPALLDAFGSEIVPFVVVAHRDSETGESKLTLLEDIENLPLLLASGTLGRLATKGAIEKSLSTKKQSRL</sequence>
<dbReference type="InterPro" id="IPR003959">
    <property type="entry name" value="ATPase_AAA_core"/>
</dbReference>
<gene>
    <name evidence="2" type="ORF">WJM97_08515</name>
</gene>
<dbReference type="Pfam" id="PF13304">
    <property type="entry name" value="AAA_21"/>
    <property type="match status" value="2"/>
</dbReference>
<dbReference type="RefSeq" id="WP_353932613.1">
    <property type="nucleotide sequence ID" value="NZ_CP150886.1"/>
</dbReference>